<sequence>MWRDRESQCDTDKPFLLCRALGLLVRAPAPSSAESRRRAQLSPREVFILPPLLPRRVLDGRATAELRVTFCRRCLEVAVKLRGVGGGGSSLARGDSPQLRLSASAAALTPDEPHLTDYHAADTESRDDHQSFSRENLWKKELRYNACLSGSELKAGAGVTATPLSGEARKQFETGIRAEVTECQVGTEGEGAWRGCSRAINTDHKPR</sequence>
<proteinExistence type="predicted"/>
<organism evidence="1 2">
    <name type="scientific">Aldrovandia affinis</name>
    <dbReference type="NCBI Taxonomy" id="143900"/>
    <lineage>
        <taxon>Eukaryota</taxon>
        <taxon>Metazoa</taxon>
        <taxon>Chordata</taxon>
        <taxon>Craniata</taxon>
        <taxon>Vertebrata</taxon>
        <taxon>Euteleostomi</taxon>
        <taxon>Actinopterygii</taxon>
        <taxon>Neopterygii</taxon>
        <taxon>Teleostei</taxon>
        <taxon>Notacanthiformes</taxon>
        <taxon>Halosauridae</taxon>
        <taxon>Aldrovandia</taxon>
    </lineage>
</organism>
<dbReference type="AlphaFoldDB" id="A0AAD7SQU0"/>
<dbReference type="EMBL" id="JAINUG010000045">
    <property type="protein sequence ID" value="KAJ8406056.1"/>
    <property type="molecule type" value="Genomic_DNA"/>
</dbReference>
<protein>
    <submittedName>
        <fullName evidence="1">Uncharacterized protein</fullName>
    </submittedName>
</protein>
<dbReference type="Proteomes" id="UP001221898">
    <property type="component" value="Unassembled WGS sequence"/>
</dbReference>
<gene>
    <name evidence="1" type="ORF">AAFF_G00309440</name>
</gene>
<keyword evidence="2" id="KW-1185">Reference proteome</keyword>
<name>A0AAD7SQU0_9TELE</name>
<evidence type="ECO:0000313" key="2">
    <source>
        <dbReference type="Proteomes" id="UP001221898"/>
    </source>
</evidence>
<comment type="caution">
    <text evidence="1">The sequence shown here is derived from an EMBL/GenBank/DDBJ whole genome shotgun (WGS) entry which is preliminary data.</text>
</comment>
<evidence type="ECO:0000313" key="1">
    <source>
        <dbReference type="EMBL" id="KAJ8406056.1"/>
    </source>
</evidence>
<reference evidence="1" key="1">
    <citation type="journal article" date="2023" name="Science">
        <title>Genome structures resolve the early diversification of teleost fishes.</title>
        <authorList>
            <person name="Parey E."/>
            <person name="Louis A."/>
            <person name="Montfort J."/>
            <person name="Bouchez O."/>
            <person name="Roques C."/>
            <person name="Iampietro C."/>
            <person name="Lluch J."/>
            <person name="Castinel A."/>
            <person name="Donnadieu C."/>
            <person name="Desvignes T."/>
            <person name="Floi Bucao C."/>
            <person name="Jouanno E."/>
            <person name="Wen M."/>
            <person name="Mejri S."/>
            <person name="Dirks R."/>
            <person name="Jansen H."/>
            <person name="Henkel C."/>
            <person name="Chen W.J."/>
            <person name="Zahm M."/>
            <person name="Cabau C."/>
            <person name="Klopp C."/>
            <person name="Thompson A.W."/>
            <person name="Robinson-Rechavi M."/>
            <person name="Braasch I."/>
            <person name="Lecointre G."/>
            <person name="Bobe J."/>
            <person name="Postlethwait J.H."/>
            <person name="Berthelot C."/>
            <person name="Roest Crollius H."/>
            <person name="Guiguen Y."/>
        </authorList>
    </citation>
    <scope>NUCLEOTIDE SEQUENCE</scope>
    <source>
        <strain evidence="1">NC1722</strain>
    </source>
</reference>
<accession>A0AAD7SQU0</accession>